<accession>B6WUH0</accession>
<protein>
    <submittedName>
        <fullName evidence="1">Uncharacterized protein</fullName>
    </submittedName>
</protein>
<comment type="caution">
    <text evidence="1">The sequence shown here is derived from an EMBL/GenBank/DDBJ whole genome shotgun (WGS) entry which is preliminary data.</text>
</comment>
<proteinExistence type="predicted"/>
<name>B6WUH0_9BACT</name>
<organism evidence="1 2">
    <name type="scientific">Desulfovibrio piger ATCC 29098</name>
    <dbReference type="NCBI Taxonomy" id="411464"/>
    <lineage>
        <taxon>Bacteria</taxon>
        <taxon>Pseudomonadati</taxon>
        <taxon>Thermodesulfobacteriota</taxon>
        <taxon>Desulfovibrionia</taxon>
        <taxon>Desulfovibrionales</taxon>
        <taxon>Desulfovibrionaceae</taxon>
        <taxon>Desulfovibrio</taxon>
    </lineage>
</organism>
<reference evidence="1 2" key="1">
    <citation type="submission" date="2008-10" db="EMBL/GenBank/DDBJ databases">
        <title>Draft genome sequence of Desulvovibrio piger (ATCC 29098).</title>
        <authorList>
            <person name="Sudarsanam P."/>
            <person name="Ley R."/>
            <person name="Guruge J."/>
            <person name="Turnbaugh P.J."/>
            <person name="Mahowald M."/>
            <person name="Liep D."/>
            <person name="Gordon J."/>
        </authorList>
    </citation>
    <scope>NUCLEOTIDE SEQUENCE [LARGE SCALE GENOMIC DNA]</scope>
    <source>
        <strain evidence="1 2">ATCC 29098</strain>
    </source>
</reference>
<dbReference type="AlphaFoldDB" id="B6WUH0"/>
<dbReference type="EMBL" id="ABXU01000053">
    <property type="protein sequence ID" value="EEB33375.1"/>
    <property type="molecule type" value="Genomic_DNA"/>
</dbReference>
<evidence type="ECO:0000313" key="2">
    <source>
        <dbReference type="Proteomes" id="UP000003676"/>
    </source>
</evidence>
<gene>
    <name evidence="1" type="ORF">DESPIG_01729</name>
</gene>
<dbReference type="HOGENOM" id="CLU_3079220_0_0_7"/>
<evidence type="ECO:0000313" key="1">
    <source>
        <dbReference type="EMBL" id="EEB33375.1"/>
    </source>
</evidence>
<reference evidence="1 2" key="2">
    <citation type="submission" date="2008-10" db="EMBL/GenBank/DDBJ databases">
        <authorList>
            <person name="Fulton L."/>
            <person name="Clifton S."/>
            <person name="Fulton B."/>
            <person name="Xu J."/>
            <person name="Minx P."/>
            <person name="Pepin K.H."/>
            <person name="Johnson M."/>
            <person name="Bhonagiri V."/>
            <person name="Nash W.E."/>
            <person name="Mardis E.R."/>
            <person name="Wilson R.K."/>
        </authorList>
    </citation>
    <scope>NUCLEOTIDE SEQUENCE [LARGE SCALE GENOMIC DNA]</scope>
    <source>
        <strain evidence="1 2">ATCC 29098</strain>
    </source>
</reference>
<sequence>MHIPGPVLLTGLFPSPGPAQAGAALLHKGASRARLNLQRPQGPSLILCKEST</sequence>
<dbReference type="Proteomes" id="UP000003676">
    <property type="component" value="Unassembled WGS sequence"/>
</dbReference>